<feature type="compositionally biased region" description="Low complexity" evidence="1">
    <location>
        <begin position="151"/>
        <end position="162"/>
    </location>
</feature>
<feature type="compositionally biased region" description="Acidic residues" evidence="1">
    <location>
        <begin position="1"/>
        <end position="13"/>
    </location>
</feature>
<feature type="region of interest" description="Disordered" evidence="1">
    <location>
        <begin position="1"/>
        <end position="312"/>
    </location>
</feature>
<comment type="caution">
    <text evidence="2">The sequence shown here is derived from an EMBL/GenBank/DDBJ whole genome shotgun (WGS) entry which is preliminary data.</text>
</comment>
<feature type="compositionally biased region" description="Basic and acidic residues" evidence="1">
    <location>
        <begin position="118"/>
        <end position="129"/>
    </location>
</feature>
<accession>A0AAV7WHR7</accession>
<evidence type="ECO:0000256" key="1">
    <source>
        <dbReference type="SAM" id="MobiDB-lite"/>
    </source>
</evidence>
<feature type="compositionally biased region" description="Polar residues" evidence="1">
    <location>
        <begin position="95"/>
        <end position="104"/>
    </location>
</feature>
<name>A0AAV7WHR7_PLEWA</name>
<dbReference type="EMBL" id="JANPWB010000001">
    <property type="protein sequence ID" value="KAJ1213603.1"/>
    <property type="molecule type" value="Genomic_DNA"/>
</dbReference>
<keyword evidence="3" id="KW-1185">Reference proteome</keyword>
<dbReference type="GO" id="GO:0008270">
    <property type="term" value="F:zinc ion binding"/>
    <property type="evidence" value="ECO:0007669"/>
    <property type="project" value="InterPro"/>
</dbReference>
<feature type="compositionally biased region" description="Basic and acidic residues" evidence="1">
    <location>
        <begin position="183"/>
        <end position="196"/>
    </location>
</feature>
<feature type="compositionally biased region" description="Polar residues" evidence="1">
    <location>
        <begin position="303"/>
        <end position="312"/>
    </location>
</feature>
<dbReference type="GO" id="GO:0003676">
    <property type="term" value="F:nucleic acid binding"/>
    <property type="evidence" value="ECO:0007669"/>
    <property type="project" value="InterPro"/>
</dbReference>
<reference evidence="2" key="1">
    <citation type="journal article" date="2022" name="bioRxiv">
        <title>Sequencing and chromosome-scale assembly of the giantPleurodeles waltlgenome.</title>
        <authorList>
            <person name="Brown T."/>
            <person name="Elewa A."/>
            <person name="Iarovenko S."/>
            <person name="Subramanian E."/>
            <person name="Araus A.J."/>
            <person name="Petzold A."/>
            <person name="Susuki M."/>
            <person name="Suzuki K.-i.T."/>
            <person name="Hayashi T."/>
            <person name="Toyoda A."/>
            <person name="Oliveira C."/>
            <person name="Osipova E."/>
            <person name="Leigh N.D."/>
            <person name="Simon A."/>
            <person name="Yun M.H."/>
        </authorList>
    </citation>
    <scope>NUCLEOTIDE SEQUENCE</scope>
    <source>
        <strain evidence="2">20211129_DDA</strain>
        <tissue evidence="2">Liver</tissue>
    </source>
</reference>
<evidence type="ECO:0008006" key="4">
    <source>
        <dbReference type="Google" id="ProtNLM"/>
    </source>
</evidence>
<dbReference type="InterPro" id="IPR036875">
    <property type="entry name" value="Znf_CCHC_sf"/>
</dbReference>
<gene>
    <name evidence="2" type="ORF">NDU88_001236</name>
</gene>
<sequence length="312" mass="34154">MGASIDGEEDRGGDDEPPHPRPGHRIATPEIRHHCKWIQQGQRQKRHMIHDLAGHTQPPQGPSRKRRTEAPPSKLLPRSQRGQDPLPGPTFYLQEVSSRGTQRNGLPREVLQDMQTNRTRDEQMQREKACNLCGGEGHTYYQCPKSDRPRTNAAAAAGTPARKTTRPKLDPTANAKVNALLKASREEAQKIPEPTRRSNLKGPGPQDHKSPGPNPEVEPTRVTDPAPPTETTVSVDPTHPEGTHENGTPTNAPPLEAQGEPEPTPETRAEEGKESMAAARTPTPTPAPAKAKSEKQTPKEESGLQQQGRRGD</sequence>
<dbReference type="AlphaFoldDB" id="A0AAV7WHR7"/>
<evidence type="ECO:0000313" key="2">
    <source>
        <dbReference type="EMBL" id="KAJ1213603.1"/>
    </source>
</evidence>
<dbReference type="SUPFAM" id="SSF57756">
    <property type="entry name" value="Retrovirus zinc finger-like domains"/>
    <property type="match status" value="1"/>
</dbReference>
<evidence type="ECO:0000313" key="3">
    <source>
        <dbReference type="Proteomes" id="UP001066276"/>
    </source>
</evidence>
<feature type="compositionally biased region" description="Basic and acidic residues" evidence="1">
    <location>
        <begin position="265"/>
        <end position="274"/>
    </location>
</feature>
<feature type="compositionally biased region" description="Basic and acidic residues" evidence="1">
    <location>
        <begin position="291"/>
        <end position="302"/>
    </location>
</feature>
<dbReference type="Proteomes" id="UP001066276">
    <property type="component" value="Chromosome 1_1"/>
</dbReference>
<organism evidence="2 3">
    <name type="scientific">Pleurodeles waltl</name>
    <name type="common">Iberian ribbed newt</name>
    <dbReference type="NCBI Taxonomy" id="8319"/>
    <lineage>
        <taxon>Eukaryota</taxon>
        <taxon>Metazoa</taxon>
        <taxon>Chordata</taxon>
        <taxon>Craniata</taxon>
        <taxon>Vertebrata</taxon>
        <taxon>Euteleostomi</taxon>
        <taxon>Amphibia</taxon>
        <taxon>Batrachia</taxon>
        <taxon>Caudata</taxon>
        <taxon>Salamandroidea</taxon>
        <taxon>Salamandridae</taxon>
        <taxon>Pleurodelinae</taxon>
        <taxon>Pleurodeles</taxon>
    </lineage>
</organism>
<proteinExistence type="predicted"/>
<protein>
    <recommendedName>
        <fullName evidence="4">CCHC-type domain-containing protein</fullName>
    </recommendedName>
</protein>